<dbReference type="PROSITE" id="PS51029">
    <property type="entry name" value="MADF"/>
    <property type="match status" value="1"/>
</dbReference>
<accession>A0ABN8IHL9</accession>
<comment type="similarity">
    <text evidence="4">Belongs to the GDPGP1 family.</text>
</comment>
<dbReference type="Pfam" id="PF26216">
    <property type="entry name" value="GDPGP1_C"/>
    <property type="match status" value="1"/>
</dbReference>
<keyword evidence="9" id="KW-0808">Transferase</keyword>
<dbReference type="EMBL" id="OW152834">
    <property type="protein sequence ID" value="CAH2055791.1"/>
    <property type="molecule type" value="Genomic_DNA"/>
</dbReference>
<evidence type="ECO:0000256" key="10">
    <source>
        <dbReference type="ARBA" id="ARBA00022695"/>
    </source>
</evidence>
<evidence type="ECO:0000259" key="13">
    <source>
        <dbReference type="PROSITE" id="PS51029"/>
    </source>
</evidence>
<keyword evidence="15" id="KW-1185">Reference proteome</keyword>
<dbReference type="Pfam" id="PF10545">
    <property type="entry name" value="MADF_DNA_bdg"/>
    <property type="match status" value="1"/>
</dbReference>
<gene>
    <name evidence="14" type="ORF">IPOD504_LOCUS9108</name>
</gene>
<keyword evidence="10" id="KW-0548">Nucleotidyltransferase</keyword>
<keyword evidence="8" id="KW-0344">Guanine-nucleotide releasing factor</keyword>
<dbReference type="SMART" id="SM00595">
    <property type="entry name" value="MADF"/>
    <property type="match status" value="1"/>
</dbReference>
<dbReference type="Proteomes" id="UP000837857">
    <property type="component" value="Chromosome 22"/>
</dbReference>
<evidence type="ECO:0000256" key="3">
    <source>
        <dbReference type="ARBA" id="ARBA00004496"/>
    </source>
</evidence>
<keyword evidence="12" id="KW-0378">Hydrolase</keyword>
<sequence length="377" mass="44173">MNLKLVYFIQNKPNIWNPKHPKYTSIEYRDQTYAEFAAQYGHKFTGQAVKNRWTNIRSTFANYLRKLNASHAKGEDYKINWHLWEPCQFLMKVNRTVKDLSQDANVAEEIKNCNLTKQNSENEVSEKNFSNNTKQSYCKEIIENLVKVFKAVQNDAFGLDDTKYGRIVNNIRERIVEGNYLLQLNPDRSFNRRTPEQIENIIQPFDKDKFNFTKVSKDEIIFTFFEKDNEANEHALVVNKCKHLKGPVYCFGHDYPVPALVFEVPSNTVVAYRDIFKLVDFLLHKSIAHNIFITRGQSITEDCSKEIVRLIVWPRKSSSGAKQLAAFNVAVLELSGWFPIYDVDSFENIQTEELERELQKWKYEQFDDLCNEIAGQF</sequence>
<evidence type="ECO:0000256" key="8">
    <source>
        <dbReference type="ARBA" id="ARBA00022658"/>
    </source>
</evidence>
<organism evidence="14 15">
    <name type="scientific">Iphiclides podalirius</name>
    <name type="common">scarce swallowtail</name>
    <dbReference type="NCBI Taxonomy" id="110791"/>
    <lineage>
        <taxon>Eukaryota</taxon>
        <taxon>Metazoa</taxon>
        <taxon>Ecdysozoa</taxon>
        <taxon>Arthropoda</taxon>
        <taxon>Hexapoda</taxon>
        <taxon>Insecta</taxon>
        <taxon>Pterygota</taxon>
        <taxon>Neoptera</taxon>
        <taxon>Endopterygota</taxon>
        <taxon>Lepidoptera</taxon>
        <taxon>Glossata</taxon>
        <taxon>Ditrysia</taxon>
        <taxon>Papilionoidea</taxon>
        <taxon>Papilionidae</taxon>
        <taxon>Papilioninae</taxon>
        <taxon>Iphiclides</taxon>
    </lineage>
</organism>
<evidence type="ECO:0000256" key="4">
    <source>
        <dbReference type="ARBA" id="ARBA00006451"/>
    </source>
</evidence>
<dbReference type="InterPro" id="IPR058866">
    <property type="entry name" value="GDPGP1_N"/>
</dbReference>
<dbReference type="Pfam" id="PF26217">
    <property type="entry name" value="GDPGP1_N"/>
    <property type="match status" value="1"/>
</dbReference>
<comment type="catalytic activity">
    <reaction evidence="1">
        <text>GDP-alpha-D-glucose + phosphate = alpha-D-glucose 1-phosphate + GDP + H(+)</text>
        <dbReference type="Rhea" id="RHEA:30387"/>
        <dbReference type="ChEBI" id="CHEBI:15378"/>
        <dbReference type="ChEBI" id="CHEBI:43474"/>
        <dbReference type="ChEBI" id="CHEBI:58189"/>
        <dbReference type="ChEBI" id="CHEBI:58601"/>
        <dbReference type="ChEBI" id="CHEBI:62230"/>
        <dbReference type="EC" id="2.7.7.78"/>
    </reaction>
</comment>
<keyword evidence="11" id="KW-0547">Nucleotide-binding</keyword>
<comment type="function">
    <text evidence="2">Specific and highly efficient GDP-D-glucose phosphorylase regulating the levels of GDP-D-glucose in cells.</text>
</comment>
<dbReference type="PANTHER" id="PTHR20884">
    <property type="entry name" value="GDP-D-GLUCOSE PHOSPHORYLASE 1"/>
    <property type="match status" value="1"/>
</dbReference>
<dbReference type="InterPro" id="IPR058865">
    <property type="entry name" value="GDPGP1_C"/>
</dbReference>
<name>A0ABN8IHL9_9NEOP</name>
<feature type="non-terminal residue" evidence="14">
    <location>
        <position position="377"/>
    </location>
</feature>
<proteinExistence type="inferred from homology"/>
<protein>
    <recommendedName>
        <fullName evidence="6">GDP-D-glucose phosphorylase 1</fullName>
        <ecNumber evidence="5">2.7.7.78</ecNumber>
    </recommendedName>
</protein>
<comment type="subcellular location">
    <subcellularLocation>
        <location evidence="3">Cytoplasm</location>
    </subcellularLocation>
</comment>
<reference evidence="14" key="1">
    <citation type="submission" date="2022-03" db="EMBL/GenBank/DDBJ databases">
        <authorList>
            <person name="Martin H S."/>
        </authorList>
    </citation>
    <scope>NUCLEOTIDE SEQUENCE</scope>
</reference>
<dbReference type="InterPro" id="IPR006578">
    <property type="entry name" value="MADF-dom"/>
</dbReference>
<keyword evidence="7" id="KW-0963">Cytoplasm</keyword>
<evidence type="ECO:0000256" key="1">
    <source>
        <dbReference type="ARBA" id="ARBA00000063"/>
    </source>
</evidence>
<dbReference type="PANTHER" id="PTHR20884:SF8">
    <property type="entry name" value="GDP-D-GLUCOSE PHOSPHORYLASE 1"/>
    <property type="match status" value="1"/>
</dbReference>
<evidence type="ECO:0000256" key="2">
    <source>
        <dbReference type="ARBA" id="ARBA00003049"/>
    </source>
</evidence>
<feature type="domain" description="MADF" evidence="13">
    <location>
        <begin position="4"/>
        <end position="95"/>
    </location>
</feature>
<evidence type="ECO:0000256" key="7">
    <source>
        <dbReference type="ARBA" id="ARBA00022490"/>
    </source>
</evidence>
<evidence type="ECO:0000256" key="9">
    <source>
        <dbReference type="ARBA" id="ARBA00022679"/>
    </source>
</evidence>
<dbReference type="EC" id="2.7.7.78" evidence="5"/>
<evidence type="ECO:0000256" key="6">
    <source>
        <dbReference type="ARBA" id="ARBA00018857"/>
    </source>
</evidence>
<dbReference type="InterPro" id="IPR026506">
    <property type="entry name" value="GDPGP"/>
</dbReference>
<evidence type="ECO:0000256" key="5">
    <source>
        <dbReference type="ARBA" id="ARBA00012507"/>
    </source>
</evidence>
<evidence type="ECO:0000256" key="12">
    <source>
        <dbReference type="ARBA" id="ARBA00022801"/>
    </source>
</evidence>
<evidence type="ECO:0000313" key="15">
    <source>
        <dbReference type="Proteomes" id="UP000837857"/>
    </source>
</evidence>
<evidence type="ECO:0000313" key="14">
    <source>
        <dbReference type="EMBL" id="CAH2055791.1"/>
    </source>
</evidence>
<evidence type="ECO:0000256" key="11">
    <source>
        <dbReference type="ARBA" id="ARBA00022741"/>
    </source>
</evidence>